<dbReference type="InterPro" id="IPR000504">
    <property type="entry name" value="RRM_dom"/>
</dbReference>
<dbReference type="Gene3D" id="3.30.70.330">
    <property type="match status" value="2"/>
</dbReference>
<evidence type="ECO:0000256" key="3">
    <source>
        <dbReference type="ARBA" id="ARBA00022884"/>
    </source>
</evidence>
<dbReference type="GO" id="GO:0048026">
    <property type="term" value="P:positive regulation of mRNA splicing, via spliceosome"/>
    <property type="evidence" value="ECO:0007669"/>
    <property type="project" value="TreeGrafter"/>
</dbReference>
<evidence type="ECO:0000259" key="6">
    <source>
        <dbReference type="PROSITE" id="PS50102"/>
    </source>
</evidence>
<protein>
    <submittedName>
        <fullName evidence="7">Splicing factor 3B subunit 4</fullName>
    </submittedName>
</protein>
<sequence length="230" mass="25632">MATALGPPAERNQEATCYVGNIDQQVNDEILWELFLQIGPIANVYIPKDRITNTHSGYGFIEFKSEQDADYAIKVMNMVKLFGKPIKVNKASQDKKVLDVGANIFVGNLDPEIDEKMLFDTFGAFGNIISQVKIERDPLKGNRGHGIISFDRFESSDMAKYSMNNMYLAGRQITVDYAFKKDSKEKHGSKAERLLAANNPVLQQQQQQAMMAGLITGVPQVPSYAYQGPS</sequence>
<dbReference type="GO" id="GO:0071011">
    <property type="term" value="C:precatalytic spliceosome"/>
    <property type="evidence" value="ECO:0007669"/>
    <property type="project" value="TreeGrafter"/>
</dbReference>
<feature type="domain" description="RRM" evidence="6">
    <location>
        <begin position="102"/>
        <end position="180"/>
    </location>
</feature>
<keyword evidence="3 5" id="KW-0694">RNA-binding</keyword>
<dbReference type="PANTHER" id="PTHR48030">
    <property type="entry name" value="SPLICING FACTOR 3B SUBUNIT 4"/>
    <property type="match status" value="1"/>
</dbReference>
<keyword evidence="4" id="KW-0539">Nucleus</keyword>
<dbReference type="InterPro" id="IPR052084">
    <property type="entry name" value="SF3B4_spliceosome_assoc"/>
</dbReference>
<dbReference type="SUPFAM" id="SSF54928">
    <property type="entry name" value="RNA-binding domain, RBD"/>
    <property type="match status" value="1"/>
</dbReference>
<dbReference type="GO" id="GO:0003723">
    <property type="term" value="F:RNA binding"/>
    <property type="evidence" value="ECO:0007669"/>
    <property type="project" value="UniProtKB-UniRule"/>
</dbReference>
<dbReference type="FunFam" id="3.30.70.330:FF:000895">
    <property type="entry name" value="Hsh49p"/>
    <property type="match status" value="1"/>
</dbReference>
<evidence type="ECO:0000256" key="1">
    <source>
        <dbReference type="ARBA" id="ARBA00004123"/>
    </source>
</evidence>
<evidence type="ECO:0000256" key="2">
    <source>
        <dbReference type="ARBA" id="ARBA00022737"/>
    </source>
</evidence>
<dbReference type="InterPro" id="IPR012677">
    <property type="entry name" value="Nucleotide-bd_a/b_plait_sf"/>
</dbReference>
<name>A0AAW2YTQ3_9EUKA</name>
<accession>A0AAW2YTQ3</accession>
<dbReference type="GO" id="GO:0000398">
    <property type="term" value="P:mRNA splicing, via spliceosome"/>
    <property type="evidence" value="ECO:0007669"/>
    <property type="project" value="UniProtKB-ARBA"/>
</dbReference>
<evidence type="ECO:0000313" key="7">
    <source>
        <dbReference type="EMBL" id="KAL0480798.1"/>
    </source>
</evidence>
<comment type="subcellular location">
    <subcellularLocation>
        <location evidence="1">Nucleus</location>
    </subcellularLocation>
</comment>
<dbReference type="SMART" id="SM00360">
    <property type="entry name" value="RRM"/>
    <property type="match status" value="2"/>
</dbReference>
<dbReference type="Proteomes" id="UP001431209">
    <property type="component" value="Unassembled WGS sequence"/>
</dbReference>
<keyword evidence="8" id="KW-1185">Reference proteome</keyword>
<evidence type="ECO:0000256" key="4">
    <source>
        <dbReference type="ARBA" id="ARBA00023242"/>
    </source>
</evidence>
<dbReference type="FunFam" id="3.30.70.330:FF:000121">
    <property type="entry name" value="Splicing factor 3b subunit 4"/>
    <property type="match status" value="1"/>
</dbReference>
<comment type="caution">
    <text evidence="7">The sequence shown here is derived from an EMBL/GenBank/DDBJ whole genome shotgun (WGS) entry which is preliminary data.</text>
</comment>
<dbReference type="GO" id="GO:0005730">
    <property type="term" value="C:nucleolus"/>
    <property type="evidence" value="ECO:0007669"/>
    <property type="project" value="TreeGrafter"/>
</dbReference>
<proteinExistence type="predicted"/>
<keyword evidence="2" id="KW-0677">Repeat</keyword>
<dbReference type="PANTHER" id="PTHR48030:SF3">
    <property type="entry name" value="SPLICING FACTOR 3B SUBUNIT 4"/>
    <property type="match status" value="1"/>
</dbReference>
<gene>
    <name evidence="7" type="ORF">AKO1_006943</name>
</gene>
<organism evidence="7 8">
    <name type="scientific">Acrasis kona</name>
    <dbReference type="NCBI Taxonomy" id="1008807"/>
    <lineage>
        <taxon>Eukaryota</taxon>
        <taxon>Discoba</taxon>
        <taxon>Heterolobosea</taxon>
        <taxon>Tetramitia</taxon>
        <taxon>Eutetramitia</taxon>
        <taxon>Acrasidae</taxon>
        <taxon>Acrasis</taxon>
    </lineage>
</organism>
<feature type="domain" description="RRM" evidence="6">
    <location>
        <begin position="15"/>
        <end position="93"/>
    </location>
</feature>
<evidence type="ECO:0000256" key="5">
    <source>
        <dbReference type="PROSITE-ProRule" id="PRU00176"/>
    </source>
</evidence>
<dbReference type="AlphaFoldDB" id="A0AAW2YTQ3"/>
<dbReference type="CDD" id="cd12334">
    <property type="entry name" value="RRM1_SF3B4"/>
    <property type="match status" value="1"/>
</dbReference>
<dbReference type="InterPro" id="IPR034158">
    <property type="entry name" value="SF3B4_RRM1"/>
</dbReference>
<dbReference type="EMBL" id="JAOPGA020000687">
    <property type="protein sequence ID" value="KAL0480798.1"/>
    <property type="molecule type" value="Genomic_DNA"/>
</dbReference>
<reference evidence="7 8" key="1">
    <citation type="submission" date="2024-03" db="EMBL/GenBank/DDBJ databases">
        <title>The Acrasis kona genome and developmental transcriptomes reveal deep origins of eukaryotic multicellular pathways.</title>
        <authorList>
            <person name="Sheikh S."/>
            <person name="Fu C.-J."/>
            <person name="Brown M.W."/>
            <person name="Baldauf S.L."/>
        </authorList>
    </citation>
    <scope>NUCLEOTIDE SEQUENCE [LARGE SCALE GENOMIC DNA]</scope>
    <source>
        <strain evidence="7 8">ATCC MYA-3509</strain>
    </source>
</reference>
<dbReference type="Pfam" id="PF00076">
    <property type="entry name" value="RRM_1"/>
    <property type="match status" value="2"/>
</dbReference>
<dbReference type="GO" id="GO:0097525">
    <property type="term" value="C:spliceosomal snRNP complex"/>
    <property type="evidence" value="ECO:0007669"/>
    <property type="project" value="UniProtKB-ARBA"/>
</dbReference>
<dbReference type="InterPro" id="IPR035979">
    <property type="entry name" value="RBD_domain_sf"/>
</dbReference>
<evidence type="ECO:0000313" key="8">
    <source>
        <dbReference type="Proteomes" id="UP001431209"/>
    </source>
</evidence>
<dbReference type="PROSITE" id="PS50102">
    <property type="entry name" value="RRM"/>
    <property type="match status" value="2"/>
</dbReference>